<dbReference type="PRINTS" id="PR00449">
    <property type="entry name" value="RASTRNSFRMNG"/>
</dbReference>
<dbReference type="GO" id="GO:0005525">
    <property type="term" value="F:GTP binding"/>
    <property type="evidence" value="ECO:0007669"/>
    <property type="project" value="UniProtKB-KW"/>
</dbReference>
<dbReference type="InterPro" id="IPR027417">
    <property type="entry name" value="P-loop_NTPase"/>
</dbReference>
<evidence type="ECO:0000256" key="1">
    <source>
        <dbReference type="ARBA" id="ARBA00022741"/>
    </source>
</evidence>
<evidence type="ECO:0000256" key="2">
    <source>
        <dbReference type="ARBA" id="ARBA00023134"/>
    </source>
</evidence>
<organism evidence="3">
    <name type="scientific">Polytomella parva</name>
    <dbReference type="NCBI Taxonomy" id="51329"/>
    <lineage>
        <taxon>Eukaryota</taxon>
        <taxon>Viridiplantae</taxon>
        <taxon>Chlorophyta</taxon>
        <taxon>core chlorophytes</taxon>
        <taxon>Chlorophyceae</taxon>
        <taxon>CS clade</taxon>
        <taxon>Chlamydomonadales</taxon>
        <taxon>Chlamydomonadaceae</taxon>
        <taxon>Polytomella</taxon>
    </lineage>
</organism>
<reference evidence="3" key="1">
    <citation type="submission" date="2021-01" db="EMBL/GenBank/DDBJ databases">
        <authorList>
            <person name="Corre E."/>
            <person name="Pelletier E."/>
            <person name="Niang G."/>
            <person name="Scheremetjew M."/>
            <person name="Finn R."/>
            <person name="Kale V."/>
            <person name="Holt S."/>
            <person name="Cochrane G."/>
            <person name="Meng A."/>
            <person name="Brown T."/>
            <person name="Cohen L."/>
        </authorList>
    </citation>
    <scope>NUCLEOTIDE SEQUENCE</scope>
    <source>
        <strain evidence="3">SAG 63-3</strain>
    </source>
</reference>
<evidence type="ECO:0000313" key="3">
    <source>
        <dbReference type="EMBL" id="CAD8770290.1"/>
    </source>
</evidence>
<protein>
    <submittedName>
        <fullName evidence="3">Uncharacterized protein</fullName>
    </submittedName>
</protein>
<dbReference type="AlphaFoldDB" id="A0A7S0YB22"/>
<keyword evidence="2" id="KW-0342">GTP-binding</keyword>
<dbReference type="CDD" id="cd00882">
    <property type="entry name" value="Ras_like_GTPase"/>
    <property type="match status" value="1"/>
</dbReference>
<accession>A0A7S0YB22</accession>
<proteinExistence type="predicted"/>
<dbReference type="Pfam" id="PF08477">
    <property type="entry name" value="Roc"/>
    <property type="match status" value="1"/>
</dbReference>
<name>A0A7S0YB22_9CHLO</name>
<keyword evidence="1" id="KW-0547">Nucleotide-binding</keyword>
<dbReference type="PANTHER" id="PTHR24073">
    <property type="entry name" value="DRAB5-RELATED"/>
    <property type="match status" value="1"/>
</dbReference>
<dbReference type="Gene3D" id="3.40.50.300">
    <property type="entry name" value="P-loop containing nucleotide triphosphate hydrolases"/>
    <property type="match status" value="1"/>
</dbReference>
<dbReference type="EMBL" id="HBFM01010533">
    <property type="protein sequence ID" value="CAD8770290.1"/>
    <property type="molecule type" value="Transcribed_RNA"/>
</dbReference>
<sequence length="190" mass="21001">MSDTILKICVVGPPKVGKTLLCRSLADQPIFLGENAYQPTVAVRIQEFTKVIGATNERVKVHLWDCSGNTQYQSYWPVFSKDIDGVILVLDPQKPEQEKDLETFYRNFAEPNNLFTRQCLIFALQVQKGLGGWSGLQGGLKKLTNSFVSLSPSAPSVGLQEAMPQIDTLLAGCLQSKKEALESSYMGQDE</sequence>
<gene>
    <name evidence="3" type="ORF">PPAR00522_LOCUS6691</name>
</gene>
<dbReference type="SUPFAM" id="SSF52540">
    <property type="entry name" value="P-loop containing nucleoside triphosphate hydrolases"/>
    <property type="match status" value="1"/>
</dbReference>